<keyword evidence="3" id="KW-1185">Reference proteome</keyword>
<comment type="caution">
    <text evidence="2">The sequence shown here is derived from an EMBL/GenBank/DDBJ whole genome shotgun (WGS) entry which is preliminary data.</text>
</comment>
<accession>A0AAV7I6F7</accession>
<evidence type="ECO:0000256" key="1">
    <source>
        <dbReference type="SAM" id="MobiDB-lite"/>
    </source>
</evidence>
<gene>
    <name evidence="2" type="ORF">KQX54_007387</name>
</gene>
<dbReference type="AlphaFoldDB" id="A0AAV7I6F7"/>
<evidence type="ECO:0000313" key="2">
    <source>
        <dbReference type="EMBL" id="KAH0546233.1"/>
    </source>
</evidence>
<organism evidence="2 3">
    <name type="scientific">Cotesia glomerata</name>
    <name type="common">Lepidopteran parasitic wasp</name>
    <name type="synonym">Apanteles glomeratus</name>
    <dbReference type="NCBI Taxonomy" id="32391"/>
    <lineage>
        <taxon>Eukaryota</taxon>
        <taxon>Metazoa</taxon>
        <taxon>Ecdysozoa</taxon>
        <taxon>Arthropoda</taxon>
        <taxon>Hexapoda</taxon>
        <taxon>Insecta</taxon>
        <taxon>Pterygota</taxon>
        <taxon>Neoptera</taxon>
        <taxon>Endopterygota</taxon>
        <taxon>Hymenoptera</taxon>
        <taxon>Apocrita</taxon>
        <taxon>Ichneumonoidea</taxon>
        <taxon>Braconidae</taxon>
        <taxon>Microgastrinae</taxon>
        <taxon>Cotesia</taxon>
    </lineage>
</organism>
<proteinExistence type="predicted"/>
<dbReference type="Proteomes" id="UP000826195">
    <property type="component" value="Unassembled WGS sequence"/>
</dbReference>
<protein>
    <submittedName>
        <fullName evidence="2">Uncharacterized protein</fullName>
    </submittedName>
</protein>
<sequence length="135" mass="15562">MGGPGTRCLRVIMSKRARQRDPRGPIEDRDRATLCGYILPTKHATELKCNVRVCWTYVSLVVLFKEKGREDYQGEPLTLYRLDYTKRSLKRDTDAAGTAECYSNEEEEEETKKRWRKGVDPTLPGHGPLRVTRMS</sequence>
<evidence type="ECO:0000313" key="3">
    <source>
        <dbReference type="Proteomes" id="UP000826195"/>
    </source>
</evidence>
<reference evidence="2 3" key="1">
    <citation type="journal article" date="2021" name="J. Hered.">
        <title>A chromosome-level genome assembly of the parasitoid wasp, Cotesia glomerata (Hymenoptera: Braconidae).</title>
        <authorList>
            <person name="Pinto B.J."/>
            <person name="Weis J.J."/>
            <person name="Gamble T."/>
            <person name="Ode P.J."/>
            <person name="Paul R."/>
            <person name="Zaspel J.M."/>
        </authorList>
    </citation>
    <scope>NUCLEOTIDE SEQUENCE [LARGE SCALE GENOMIC DNA]</scope>
    <source>
        <strain evidence="2">CgM1</strain>
    </source>
</reference>
<dbReference type="EMBL" id="JAHXZJ010002237">
    <property type="protein sequence ID" value="KAH0546233.1"/>
    <property type="molecule type" value="Genomic_DNA"/>
</dbReference>
<feature type="region of interest" description="Disordered" evidence="1">
    <location>
        <begin position="91"/>
        <end position="135"/>
    </location>
</feature>
<name>A0AAV7I6F7_COTGL</name>